<dbReference type="InterPro" id="IPR012340">
    <property type="entry name" value="NA-bd_OB-fold"/>
</dbReference>
<evidence type="ECO:0000259" key="7">
    <source>
        <dbReference type="Pfam" id="PF24961"/>
    </source>
</evidence>
<feature type="transmembrane region" description="Helical" evidence="5">
    <location>
        <begin position="416"/>
        <end position="441"/>
    </location>
</feature>
<keyword evidence="4 5" id="KW-0472">Membrane</keyword>
<dbReference type="Proteomes" id="UP000036367">
    <property type="component" value="Unassembled WGS sequence"/>
</dbReference>
<feature type="transmembrane region" description="Helical" evidence="5">
    <location>
        <begin position="362"/>
        <end position="379"/>
    </location>
</feature>
<dbReference type="Gene3D" id="3.90.226.10">
    <property type="entry name" value="2-enoyl-CoA Hydratase, Chain A, domain 1"/>
    <property type="match status" value="1"/>
</dbReference>
<feature type="domain" description="NfeD-like C-terminal" evidence="6">
    <location>
        <begin position="479"/>
        <end position="531"/>
    </location>
</feature>
<dbReference type="AlphaFoldDB" id="A0A0J1EET6"/>
<organism evidence="9 10">
    <name type="scientific">Rhodopirellula islandica</name>
    <dbReference type="NCBI Taxonomy" id="595434"/>
    <lineage>
        <taxon>Bacteria</taxon>
        <taxon>Pseudomonadati</taxon>
        <taxon>Planctomycetota</taxon>
        <taxon>Planctomycetia</taxon>
        <taxon>Pirellulales</taxon>
        <taxon>Pirellulaceae</taxon>
        <taxon>Rhodopirellula</taxon>
    </lineage>
</organism>
<evidence type="ECO:0000313" key="10">
    <source>
        <dbReference type="Proteomes" id="UP000036367"/>
    </source>
</evidence>
<dbReference type="Pfam" id="PF01957">
    <property type="entry name" value="NfeD"/>
    <property type="match status" value="1"/>
</dbReference>
<feature type="transmembrane region" description="Helical" evidence="5">
    <location>
        <begin position="303"/>
        <end position="326"/>
    </location>
</feature>
<gene>
    <name evidence="9" type="ORF">RISK_004003</name>
</gene>
<dbReference type="InterPro" id="IPR029045">
    <property type="entry name" value="ClpP/crotonase-like_dom_sf"/>
</dbReference>
<evidence type="ECO:0000256" key="4">
    <source>
        <dbReference type="ARBA" id="ARBA00023136"/>
    </source>
</evidence>
<dbReference type="PANTHER" id="PTHR33507:SF3">
    <property type="entry name" value="INNER MEMBRANE PROTEIN YBBJ"/>
    <property type="match status" value="1"/>
</dbReference>
<dbReference type="PANTHER" id="PTHR33507">
    <property type="entry name" value="INNER MEMBRANE PROTEIN YBBJ"/>
    <property type="match status" value="1"/>
</dbReference>
<feature type="transmembrane region" description="Helical" evidence="5">
    <location>
        <begin position="39"/>
        <end position="61"/>
    </location>
</feature>
<comment type="subcellular location">
    <subcellularLocation>
        <location evidence="1">Membrane</location>
        <topology evidence="1">Multi-pass membrane protein</topology>
    </subcellularLocation>
</comment>
<evidence type="ECO:0000256" key="1">
    <source>
        <dbReference type="ARBA" id="ARBA00004141"/>
    </source>
</evidence>
<proteinExistence type="predicted"/>
<dbReference type="SUPFAM" id="SSF52096">
    <property type="entry name" value="ClpP/crotonase"/>
    <property type="match status" value="1"/>
</dbReference>
<dbReference type="Pfam" id="PF25145">
    <property type="entry name" value="NfeD1b_N"/>
    <property type="match status" value="1"/>
</dbReference>
<dbReference type="InterPro" id="IPR056739">
    <property type="entry name" value="NfeD_membrane"/>
</dbReference>
<dbReference type="Gene3D" id="2.40.50.140">
    <property type="entry name" value="Nucleic acid-binding proteins"/>
    <property type="match status" value="1"/>
</dbReference>
<evidence type="ECO:0000259" key="6">
    <source>
        <dbReference type="Pfam" id="PF01957"/>
    </source>
</evidence>
<evidence type="ECO:0000256" key="5">
    <source>
        <dbReference type="SAM" id="Phobius"/>
    </source>
</evidence>
<feature type="transmembrane region" description="Helical" evidence="5">
    <location>
        <begin position="332"/>
        <end position="350"/>
    </location>
</feature>
<dbReference type="STRING" id="595434.RISK_004003"/>
<evidence type="ECO:0000259" key="8">
    <source>
        <dbReference type="Pfam" id="PF25145"/>
    </source>
</evidence>
<dbReference type="CDD" id="cd07021">
    <property type="entry name" value="Clp_protease_NfeD_like"/>
    <property type="match status" value="1"/>
</dbReference>
<evidence type="ECO:0000256" key="2">
    <source>
        <dbReference type="ARBA" id="ARBA00022692"/>
    </source>
</evidence>
<name>A0A0J1EET6_RHOIS</name>
<evidence type="ECO:0000313" key="9">
    <source>
        <dbReference type="EMBL" id="KLU04034.1"/>
    </source>
</evidence>
<dbReference type="InterPro" id="IPR056738">
    <property type="entry name" value="NfeD1b_N"/>
</dbReference>
<keyword evidence="10" id="KW-1185">Reference proteome</keyword>
<dbReference type="GO" id="GO:0005886">
    <property type="term" value="C:plasma membrane"/>
    <property type="evidence" value="ECO:0007669"/>
    <property type="project" value="TreeGrafter"/>
</dbReference>
<protein>
    <submittedName>
        <fullName evidence="9">Membrane protein</fullName>
    </submittedName>
</protein>
<evidence type="ECO:0000256" key="3">
    <source>
        <dbReference type="ARBA" id="ARBA00022989"/>
    </source>
</evidence>
<dbReference type="InterPro" id="IPR002810">
    <property type="entry name" value="NfeD-like_C"/>
</dbReference>
<dbReference type="Pfam" id="PF24961">
    <property type="entry name" value="NfeD_membrane"/>
    <property type="match status" value="1"/>
</dbReference>
<dbReference type="EMBL" id="LECT01000030">
    <property type="protein sequence ID" value="KLU04034.1"/>
    <property type="molecule type" value="Genomic_DNA"/>
</dbReference>
<sequence length="532" mass="56898">MCCCYLFRRFGEGYEMMTATQSHATLRASNLAPLTNVSALFAVVVMAIAFVSCTPALAQSAMGDASSGKRRGVLIEFKEDINPLSGALLKRKFKAAVESGADVIILDIQSPGGFTSVTFELMDMVLEAKDVETVAYIEKDAISGAALLALSTDTILMRPDARMGDAGEIVMGEDGAFRYTPAKSRSVLAQKVRDTAEATGRPLALAEKMTDKDMVVYQATNKNTGEQLYLSDKDLASKDDADQWELSPPIREAGTEMFFTVNGRRGVELGMVDQTVEGRDELAKVLNLQEPIVEMERSWTDTLVFLLNTQFVTFLLLLIGLVALAIELSAPGIGIGGLTSVLCFGLFFWARFLGGTSGWLEVVLFLAGILFIAAEIFVIPGFGVAGISGLALSLGALVMASRRFTLPENEIQWTSLAADMMTVMGAFLGFLVCLAVMAKYLGEIPGLSRLTLRPQVMVAADGGASATLVSGPAWQRVEVGDTGAAMSPLRPSGKVQFGDDAVDVVTEGDYIDPGTEVRVVGKQGARVTVRKV</sequence>
<reference evidence="9" key="1">
    <citation type="submission" date="2015-05" db="EMBL/GenBank/DDBJ databases">
        <title>Permanent draft genome of Rhodopirellula islandicus K833.</title>
        <authorList>
            <person name="Kizina J."/>
            <person name="Richter M."/>
            <person name="Glockner F.O."/>
            <person name="Harder J."/>
        </authorList>
    </citation>
    <scope>NUCLEOTIDE SEQUENCE [LARGE SCALE GENOMIC DNA]</scope>
    <source>
        <strain evidence="9">K833</strain>
    </source>
</reference>
<keyword evidence="3 5" id="KW-1133">Transmembrane helix</keyword>
<comment type="caution">
    <text evidence="9">The sequence shown here is derived from an EMBL/GenBank/DDBJ whole genome shotgun (WGS) entry which is preliminary data.</text>
</comment>
<feature type="domain" description="NfeD integral membrane" evidence="7">
    <location>
        <begin position="312"/>
        <end position="434"/>
    </location>
</feature>
<accession>A0A0J1EET6</accession>
<keyword evidence="2 5" id="KW-0812">Transmembrane</keyword>
<dbReference type="PATRIC" id="fig|595434.4.peg.3793"/>
<feature type="domain" description="NfeD1b N-terminal" evidence="8">
    <location>
        <begin position="78"/>
        <end position="233"/>
    </location>
</feature>
<dbReference type="InterPro" id="IPR052165">
    <property type="entry name" value="Membrane_assoc_protease"/>
</dbReference>